<dbReference type="InterPro" id="IPR054836">
    <property type="entry name" value="Tn5_transposase"/>
</dbReference>
<gene>
    <name evidence="3" type="ORF">EI684_12770</name>
</gene>
<dbReference type="Pfam" id="PF14706">
    <property type="entry name" value="Tnp_DNA_bind"/>
    <property type="match status" value="1"/>
</dbReference>
<reference evidence="3 4" key="1">
    <citation type="submission" date="2018-12" db="EMBL/GenBank/DDBJ databases">
        <title>Genome Sequence of Candidatus Viridilinea halotolerans isolated from saline sulfide-rich spring.</title>
        <authorList>
            <person name="Grouzdev D.S."/>
            <person name="Burganskaya E.I."/>
            <person name="Krutkina M.S."/>
            <person name="Sukhacheva M.V."/>
            <person name="Gorlenko V.M."/>
        </authorList>
    </citation>
    <scope>NUCLEOTIDE SEQUENCE [LARGE SCALE GENOMIC DNA]</scope>
    <source>
        <strain evidence="3">Chok-6</strain>
    </source>
</reference>
<feature type="domain" description="Transposase Tn5-like N-terminal" evidence="2">
    <location>
        <begin position="49"/>
        <end position="103"/>
    </location>
</feature>
<dbReference type="NCBIfam" id="NF033590">
    <property type="entry name" value="transpos_IS4_3"/>
    <property type="match status" value="1"/>
</dbReference>
<sequence length="513" mass="57482">MQYSLTDCTVWMRCGPVGARSGMLKREKHGTVPFCRCTRKGLAMSEETTWAEEEFGAAQMGDVRRTHRLVELAEVLGAQPHASLPQATEDAAQLKATYRFFESGYVEPDAILASHAQATIRRMQDEPVVLAVQDTTLLDYTQFPEIKGLGPLASSKQRGLLAHTTLAITPDRVPLGLLAQAVWARDSAVSRDQDHKTRPVDEKESQKWIDSLHAAIAARALCPNTQIVSVGDREADVYDLFMQERPEGVDLLVRAAQDRKVDSEEGRLWPAMKTARLAATVEVDVGERKNQPARFATLEVRFREVTLRPPKSRAKERLPCIKVWAIWAVETRPPAGGKAIEWLLLTTIAIETTDDALTCLAWYAVRWGIEVWHKVLKSGCQIEQRRLATAFRLTTCLALYSVIAWRIMYATMLSRTLPDAPCTMLLDDAEWKGLYCRIHRVSIVPAKPPSLRQAVRWIGQLGGFQGRKGDGEPGIQALWKGFQRLAEIAEMYRIMQQPHQDSPVGSPEPIARE</sequence>
<dbReference type="InterPro" id="IPR012337">
    <property type="entry name" value="RNaseH-like_sf"/>
</dbReference>
<name>A0A426TY45_9CHLR</name>
<dbReference type="Pfam" id="PF02281">
    <property type="entry name" value="Dimer_Tnp_Tn5"/>
    <property type="match status" value="1"/>
</dbReference>
<feature type="domain" description="Transposase Tn5 dimerisation" evidence="1">
    <location>
        <begin position="402"/>
        <end position="493"/>
    </location>
</feature>
<evidence type="ECO:0000313" key="3">
    <source>
        <dbReference type="EMBL" id="RRR70731.1"/>
    </source>
</evidence>
<dbReference type="Gene3D" id="3.90.350.10">
    <property type="entry name" value="Transposase Inhibitor Protein From Tn5, Chain A, domain 1"/>
    <property type="match status" value="1"/>
</dbReference>
<comment type="caution">
    <text evidence="3">The sequence shown here is derived from an EMBL/GenBank/DDBJ whole genome shotgun (WGS) entry which is preliminary data.</text>
</comment>
<organism evidence="3 4">
    <name type="scientific">Candidatus Viridilinea halotolerans</name>
    <dbReference type="NCBI Taxonomy" id="2491704"/>
    <lineage>
        <taxon>Bacteria</taxon>
        <taxon>Bacillati</taxon>
        <taxon>Chloroflexota</taxon>
        <taxon>Chloroflexia</taxon>
        <taxon>Chloroflexales</taxon>
        <taxon>Chloroflexineae</taxon>
        <taxon>Oscillochloridaceae</taxon>
        <taxon>Candidatus Viridilinea</taxon>
    </lineage>
</organism>
<dbReference type="InterPro" id="IPR047768">
    <property type="entry name" value="Tn5p-like"/>
</dbReference>
<dbReference type="AlphaFoldDB" id="A0A426TY45"/>
<dbReference type="PANTHER" id="PTHR37319">
    <property type="entry name" value="TRANSPOSASE"/>
    <property type="match status" value="1"/>
</dbReference>
<dbReference type="Proteomes" id="UP000280307">
    <property type="component" value="Unassembled WGS sequence"/>
</dbReference>
<dbReference type="Gene3D" id="1.10.246.40">
    <property type="entry name" value="Tn5 transposase, domain 1"/>
    <property type="match status" value="1"/>
</dbReference>
<dbReference type="InterPro" id="IPR014737">
    <property type="entry name" value="Transposase_Tn5-like_C"/>
</dbReference>
<dbReference type="InterPro" id="IPR003201">
    <property type="entry name" value="Transposase_Tn5"/>
</dbReference>
<dbReference type="EMBL" id="RSAS01000500">
    <property type="protein sequence ID" value="RRR70731.1"/>
    <property type="molecule type" value="Genomic_DNA"/>
</dbReference>
<evidence type="ECO:0000259" key="1">
    <source>
        <dbReference type="Pfam" id="PF02281"/>
    </source>
</evidence>
<protein>
    <submittedName>
        <fullName evidence="3">IS4 family transposase</fullName>
    </submittedName>
</protein>
<dbReference type="InterPro" id="IPR038215">
    <property type="entry name" value="TN5-like_N_sf"/>
</dbReference>
<dbReference type="PANTHER" id="PTHR37319:SF1">
    <property type="entry name" value="TRANSPOSASE TN5 DIMERISATION DOMAIN-CONTAINING PROTEIN"/>
    <property type="match status" value="1"/>
</dbReference>
<evidence type="ECO:0000259" key="2">
    <source>
        <dbReference type="Pfam" id="PF14706"/>
    </source>
</evidence>
<accession>A0A426TY45</accession>
<proteinExistence type="predicted"/>
<dbReference type="InterPro" id="IPR014735">
    <property type="entry name" value="Transposase_Tn5-like_N"/>
</dbReference>
<dbReference type="SUPFAM" id="SSF53098">
    <property type="entry name" value="Ribonuclease H-like"/>
    <property type="match status" value="1"/>
</dbReference>
<dbReference type="Gene3D" id="1.10.740.10">
    <property type="entry name" value="Transferase Inhibitor Protein From Tn5, Chain"/>
    <property type="match status" value="1"/>
</dbReference>
<evidence type="ECO:0000313" key="4">
    <source>
        <dbReference type="Proteomes" id="UP000280307"/>
    </source>
</evidence>